<dbReference type="SUPFAM" id="SSF52113">
    <property type="entry name" value="BRCT domain"/>
    <property type="match status" value="1"/>
</dbReference>
<dbReference type="PANTHER" id="PTHR13561">
    <property type="entry name" value="DNA REPLICATION REGULATOR DPB11-RELATED"/>
    <property type="match status" value="1"/>
</dbReference>
<dbReference type="InterPro" id="IPR036420">
    <property type="entry name" value="BRCT_dom_sf"/>
</dbReference>
<dbReference type="SMART" id="SM00292">
    <property type="entry name" value="BRCT"/>
    <property type="match status" value="1"/>
</dbReference>
<name>A0A813HH72_POLGL</name>
<protein>
    <recommendedName>
        <fullName evidence="2">BRCT domain-containing protein</fullName>
    </recommendedName>
</protein>
<evidence type="ECO:0000313" key="4">
    <source>
        <dbReference type="Proteomes" id="UP000654075"/>
    </source>
</evidence>
<evidence type="ECO:0000259" key="2">
    <source>
        <dbReference type="PROSITE" id="PS50172"/>
    </source>
</evidence>
<dbReference type="Gene3D" id="3.40.50.10190">
    <property type="entry name" value="BRCT domain"/>
    <property type="match status" value="1"/>
</dbReference>
<organism evidence="3 4">
    <name type="scientific">Polarella glacialis</name>
    <name type="common">Dinoflagellate</name>
    <dbReference type="NCBI Taxonomy" id="89957"/>
    <lineage>
        <taxon>Eukaryota</taxon>
        <taxon>Sar</taxon>
        <taxon>Alveolata</taxon>
        <taxon>Dinophyceae</taxon>
        <taxon>Suessiales</taxon>
        <taxon>Suessiaceae</taxon>
        <taxon>Polarella</taxon>
    </lineage>
</organism>
<dbReference type="AlphaFoldDB" id="A0A813HH72"/>
<dbReference type="Proteomes" id="UP000654075">
    <property type="component" value="Unassembled WGS sequence"/>
</dbReference>
<reference evidence="3" key="1">
    <citation type="submission" date="2021-02" db="EMBL/GenBank/DDBJ databases">
        <authorList>
            <person name="Dougan E. K."/>
            <person name="Rhodes N."/>
            <person name="Thang M."/>
            <person name="Chan C."/>
        </authorList>
    </citation>
    <scope>NUCLEOTIDE SEQUENCE</scope>
</reference>
<dbReference type="InterPro" id="IPR059215">
    <property type="entry name" value="BRCT2_TopBP1-like"/>
</dbReference>
<gene>
    <name evidence="3" type="ORF">PGLA1383_LOCUS52715</name>
</gene>
<dbReference type="Pfam" id="PF12738">
    <property type="entry name" value="PTCB-BRCT"/>
    <property type="match status" value="1"/>
</dbReference>
<keyword evidence="1" id="KW-0677">Repeat</keyword>
<evidence type="ECO:0000313" key="3">
    <source>
        <dbReference type="EMBL" id="CAE8637348.1"/>
    </source>
</evidence>
<keyword evidence="4" id="KW-1185">Reference proteome</keyword>
<dbReference type="GO" id="GO:0006270">
    <property type="term" value="P:DNA replication initiation"/>
    <property type="evidence" value="ECO:0007669"/>
    <property type="project" value="TreeGrafter"/>
</dbReference>
<feature type="domain" description="BRCT" evidence="2">
    <location>
        <begin position="278"/>
        <end position="366"/>
    </location>
</feature>
<dbReference type="CDD" id="cd17731">
    <property type="entry name" value="BRCT_TopBP1_rpt2_like"/>
    <property type="match status" value="1"/>
</dbReference>
<comment type="caution">
    <text evidence="3">The sequence shown here is derived from an EMBL/GenBank/DDBJ whole genome shotgun (WGS) entry which is preliminary data.</text>
</comment>
<dbReference type="EMBL" id="CAJNNV010031683">
    <property type="protein sequence ID" value="CAE8637348.1"/>
    <property type="molecule type" value="Genomic_DNA"/>
</dbReference>
<dbReference type="OrthoDB" id="251770at2759"/>
<dbReference type="GO" id="GO:0007095">
    <property type="term" value="P:mitotic G2 DNA damage checkpoint signaling"/>
    <property type="evidence" value="ECO:0007669"/>
    <property type="project" value="TreeGrafter"/>
</dbReference>
<dbReference type="GO" id="GO:0033314">
    <property type="term" value="P:mitotic DNA replication checkpoint signaling"/>
    <property type="evidence" value="ECO:0007669"/>
    <property type="project" value="TreeGrafter"/>
</dbReference>
<evidence type="ECO:0000256" key="1">
    <source>
        <dbReference type="ARBA" id="ARBA00022737"/>
    </source>
</evidence>
<dbReference type="InterPro" id="IPR001357">
    <property type="entry name" value="BRCT_dom"/>
</dbReference>
<dbReference type="PANTHER" id="PTHR13561:SF20">
    <property type="entry name" value="DNA TOPOISOMERASE 2-BINDING PROTEIN 1"/>
    <property type="match status" value="1"/>
</dbReference>
<sequence length="370" mass="39931">MALRFANAIATPSSSPPSDSGSEVDSDELWEGHAAGDRTSRCIFSETPSSLFLRPTSTEVTPWALPCCRPFRREVQADSPCAPLWLRIPAEAWALAADHLSDRDVGVSAAAARCLSEAIGSQDQWSRRAARAVARLPGLTAEDISCLQAVVRNDGRSEYVLRRSLLKGLAITLTARPEASALRYLAKWCGGVVWRPGKQCDLVLIGIGRGANAAVAFQRRGSCTSTFMASWLPASCVVGQRLPRHRPGCPSESSSFSLLRSCIAPSRGSSVDYRLCCYAPRLLEGLLVSTSRLGSTDRKAVESTVRALGGDCTEELTRSHTHLIAGAPQGAKFEFAMQHRIPVVSRAWLDQTVASGTPMKERFFTVGGRV</sequence>
<accession>A0A813HH72</accession>
<proteinExistence type="predicted"/>
<dbReference type="PROSITE" id="PS50172">
    <property type="entry name" value="BRCT"/>
    <property type="match status" value="1"/>
</dbReference>